<feature type="domain" description="C2H2-type" evidence="14">
    <location>
        <begin position="618"/>
        <end position="640"/>
    </location>
</feature>
<keyword evidence="4" id="KW-0677">Repeat</keyword>
<dbReference type="FunFam" id="3.30.160.60:FF:000508">
    <property type="entry name" value="Myeloid zinc finger 1"/>
    <property type="match status" value="1"/>
</dbReference>
<dbReference type="CDD" id="cd00065">
    <property type="entry name" value="FYVE_like_SF"/>
    <property type="match status" value="1"/>
</dbReference>
<evidence type="ECO:0000256" key="6">
    <source>
        <dbReference type="ARBA" id="ARBA00022833"/>
    </source>
</evidence>
<dbReference type="PANTHER" id="PTHR24388">
    <property type="entry name" value="ZINC FINGER PROTEIN"/>
    <property type="match status" value="1"/>
</dbReference>
<accession>A0A8S3Z3N8</accession>
<comment type="subcellular location">
    <subcellularLocation>
        <location evidence="1">Nucleus</location>
    </subcellularLocation>
</comment>
<proteinExistence type="inferred from homology"/>
<evidence type="ECO:0000256" key="1">
    <source>
        <dbReference type="ARBA" id="ARBA00004123"/>
    </source>
</evidence>
<dbReference type="SMART" id="SM00355">
    <property type="entry name" value="ZnF_C2H2"/>
    <property type="match status" value="5"/>
</dbReference>
<protein>
    <recommendedName>
        <fullName evidence="14">C2H2-type domain-containing protein</fullName>
    </recommendedName>
</protein>
<feature type="compositionally biased region" description="Polar residues" evidence="13">
    <location>
        <begin position="442"/>
        <end position="455"/>
    </location>
</feature>
<evidence type="ECO:0000256" key="11">
    <source>
        <dbReference type="ARBA" id="ARBA00037948"/>
    </source>
</evidence>
<evidence type="ECO:0000256" key="8">
    <source>
        <dbReference type="ARBA" id="ARBA00023125"/>
    </source>
</evidence>
<evidence type="ECO:0000313" key="15">
    <source>
        <dbReference type="EMBL" id="CAG5124113.1"/>
    </source>
</evidence>
<evidence type="ECO:0000256" key="13">
    <source>
        <dbReference type="SAM" id="MobiDB-lite"/>
    </source>
</evidence>
<feature type="region of interest" description="Disordered" evidence="13">
    <location>
        <begin position="1"/>
        <end position="37"/>
    </location>
</feature>
<dbReference type="FunFam" id="3.30.160.60:FF:000043">
    <property type="entry name" value="Scratch family zinc finger 2"/>
    <property type="match status" value="1"/>
</dbReference>
<feature type="domain" description="C2H2-type" evidence="14">
    <location>
        <begin position="703"/>
        <end position="730"/>
    </location>
</feature>
<evidence type="ECO:0000256" key="3">
    <source>
        <dbReference type="ARBA" id="ARBA00022723"/>
    </source>
</evidence>
<keyword evidence="3" id="KW-0479">Metal-binding</keyword>
<organism evidence="15 16">
    <name type="scientific">Candidula unifasciata</name>
    <dbReference type="NCBI Taxonomy" id="100452"/>
    <lineage>
        <taxon>Eukaryota</taxon>
        <taxon>Metazoa</taxon>
        <taxon>Spiralia</taxon>
        <taxon>Lophotrochozoa</taxon>
        <taxon>Mollusca</taxon>
        <taxon>Gastropoda</taxon>
        <taxon>Heterobranchia</taxon>
        <taxon>Euthyneura</taxon>
        <taxon>Panpulmonata</taxon>
        <taxon>Eupulmonata</taxon>
        <taxon>Stylommatophora</taxon>
        <taxon>Helicina</taxon>
        <taxon>Helicoidea</taxon>
        <taxon>Geomitridae</taxon>
        <taxon>Candidula</taxon>
    </lineage>
</organism>
<keyword evidence="7" id="KW-0805">Transcription regulation</keyword>
<keyword evidence="10" id="KW-0539">Nucleus</keyword>
<reference evidence="15" key="1">
    <citation type="submission" date="2021-04" db="EMBL/GenBank/DDBJ databases">
        <authorList>
            <consortium name="Molecular Ecology Group"/>
        </authorList>
    </citation>
    <scope>NUCLEOTIDE SEQUENCE</scope>
</reference>
<dbReference type="GO" id="GO:0042802">
    <property type="term" value="F:identical protein binding"/>
    <property type="evidence" value="ECO:0007669"/>
    <property type="project" value="UniProtKB-ARBA"/>
</dbReference>
<evidence type="ECO:0000256" key="4">
    <source>
        <dbReference type="ARBA" id="ARBA00022737"/>
    </source>
</evidence>
<evidence type="ECO:0000256" key="2">
    <source>
        <dbReference type="ARBA" id="ARBA00006991"/>
    </source>
</evidence>
<gene>
    <name evidence="15" type="ORF">CUNI_LOCUS9671</name>
</gene>
<keyword evidence="9" id="KW-0804">Transcription</keyword>
<dbReference type="GO" id="GO:0008270">
    <property type="term" value="F:zinc ion binding"/>
    <property type="evidence" value="ECO:0007669"/>
    <property type="project" value="UniProtKB-KW"/>
</dbReference>
<dbReference type="Pfam" id="PF00096">
    <property type="entry name" value="zf-C2H2"/>
    <property type="match status" value="3"/>
</dbReference>
<dbReference type="FunFam" id="3.30.160.60:FF:000322">
    <property type="entry name" value="GDNF-inducible zinc finger protein 1"/>
    <property type="match status" value="1"/>
</dbReference>
<dbReference type="GO" id="GO:0000978">
    <property type="term" value="F:RNA polymerase II cis-regulatory region sequence-specific DNA binding"/>
    <property type="evidence" value="ECO:0007669"/>
    <property type="project" value="TreeGrafter"/>
</dbReference>
<dbReference type="InterPro" id="IPR013087">
    <property type="entry name" value="Znf_C2H2_type"/>
</dbReference>
<feature type="compositionally biased region" description="Polar residues" evidence="13">
    <location>
        <begin position="542"/>
        <end position="565"/>
    </location>
</feature>
<dbReference type="Proteomes" id="UP000678393">
    <property type="component" value="Unassembled WGS sequence"/>
</dbReference>
<dbReference type="GO" id="GO:0000981">
    <property type="term" value="F:DNA-binding transcription factor activity, RNA polymerase II-specific"/>
    <property type="evidence" value="ECO:0007669"/>
    <property type="project" value="TreeGrafter"/>
</dbReference>
<keyword evidence="8" id="KW-0238">DNA-binding</keyword>
<feature type="domain" description="C2H2-type" evidence="14">
    <location>
        <begin position="731"/>
        <end position="760"/>
    </location>
</feature>
<evidence type="ECO:0000256" key="5">
    <source>
        <dbReference type="ARBA" id="ARBA00022771"/>
    </source>
</evidence>
<comment type="similarity">
    <text evidence="11">Belongs to the snail C2H2-type zinc-finger protein family.</text>
</comment>
<evidence type="ECO:0000256" key="10">
    <source>
        <dbReference type="ARBA" id="ARBA00023242"/>
    </source>
</evidence>
<dbReference type="PROSITE" id="PS00028">
    <property type="entry name" value="ZINC_FINGER_C2H2_1"/>
    <property type="match status" value="4"/>
</dbReference>
<keyword evidence="6" id="KW-0862">Zinc</keyword>
<feature type="domain" description="C2H2-type" evidence="14">
    <location>
        <begin position="675"/>
        <end position="702"/>
    </location>
</feature>
<evidence type="ECO:0000256" key="7">
    <source>
        <dbReference type="ARBA" id="ARBA00023015"/>
    </source>
</evidence>
<comment type="similarity">
    <text evidence="2">Belongs to the krueppel C2H2-type zinc-finger protein family.</text>
</comment>
<dbReference type="OrthoDB" id="5428132at2759"/>
<keyword evidence="16" id="KW-1185">Reference proteome</keyword>
<dbReference type="FunFam" id="3.30.160.60:FF:000207">
    <property type="entry name" value="zinc finger protein SNAI2"/>
    <property type="match status" value="1"/>
</dbReference>
<feature type="compositionally biased region" description="Basic and acidic residues" evidence="13">
    <location>
        <begin position="89"/>
        <end position="102"/>
    </location>
</feature>
<dbReference type="InterPro" id="IPR036236">
    <property type="entry name" value="Znf_C2H2_sf"/>
</dbReference>
<dbReference type="InterPro" id="IPR050527">
    <property type="entry name" value="Snail/Krueppel_Znf"/>
</dbReference>
<feature type="region of interest" description="Disordered" evidence="13">
    <location>
        <begin position="534"/>
        <end position="597"/>
    </location>
</feature>
<dbReference type="SUPFAM" id="SSF57667">
    <property type="entry name" value="beta-beta-alpha zinc fingers"/>
    <property type="match status" value="3"/>
</dbReference>
<feature type="region of interest" description="Disordered" evidence="13">
    <location>
        <begin position="79"/>
        <end position="102"/>
    </location>
</feature>
<sequence length="762" mass="84802">SPEFRKTADFPGRGLEKSVSVSDGESDSGCSTQTDARHELSPELEYTLGCPSGFSLLLELMTQSPQRQTNRDVFDVNIDRKIASPGQRPRKEGFETSRADSDVGGIKKSEKYTDCAGNTEVIENPNMRIHLYQDNELNMKGSDSERYNFAVSDGRNGLNEFAQYSAKGELAVGMNRIQDGNGQTGSLAFSQTTPVYDFQIYNAFGSKVNQTQRRISFDEVMNVEHNNRSYSLSESTEDQPIDYSQLSSRRKEHHDDHTQENLHSLVGGETTIYEDGQKIKVMKLSAAMNQATKKTMVSPATTKKYEFILSPKMDSNGNIVLTQPLKISGRSAQLAGDRNWSVQGKEMLNSPVYTSSTHDSCSPSVKYENQDSTLCSSPASLAQSRSDQKQKSALDIAKAKFEQPQDNAGVSKSPTTYHPKLKYLLAVSQHNKPKSDDDERQVSTAATTSPNTPYQQSLLFSQDTNAQAETFMKINENVNTRSEVGKDQRIPSYEIFHTHNNAPNSNRNSSVFILNSASTYNPCASLIEASRGSVINDKRQQTPDTHSPRISLSPNQMSNSFNGSHSSDHFQDEQAEDASASMYPSSPGQPLSPASLREQSALSELLFSANRKPGVDPYACVDCAKRYSTSSNLARHRQTHRSVCDKKARKCPHCDKVYVSMPAYSMHVRTHNQGCECPHCGKKFSRPWLLQGHIRTHTGEKPFGCPQCGKSFADKSNLRAHIQTHSTEKPYVCGRCGKAFALKSYLYKHEESSCMRGQRFRQ</sequence>
<evidence type="ECO:0000313" key="16">
    <source>
        <dbReference type="Proteomes" id="UP000678393"/>
    </source>
</evidence>
<dbReference type="PROSITE" id="PS50157">
    <property type="entry name" value="ZINC_FINGER_C2H2_2"/>
    <property type="match status" value="4"/>
</dbReference>
<feature type="non-terminal residue" evidence="15">
    <location>
        <position position="1"/>
    </location>
</feature>
<dbReference type="Gene3D" id="3.30.160.60">
    <property type="entry name" value="Classic Zinc Finger"/>
    <property type="match status" value="4"/>
</dbReference>
<evidence type="ECO:0000256" key="9">
    <source>
        <dbReference type="ARBA" id="ARBA00023163"/>
    </source>
</evidence>
<feature type="region of interest" description="Disordered" evidence="13">
    <location>
        <begin position="430"/>
        <end position="455"/>
    </location>
</feature>
<evidence type="ECO:0000259" key="14">
    <source>
        <dbReference type="PROSITE" id="PS50157"/>
    </source>
</evidence>
<dbReference type="PANTHER" id="PTHR24388:SF100">
    <property type="entry name" value="ZINC FINGER PROTEIN 423"/>
    <property type="match status" value="1"/>
</dbReference>
<evidence type="ECO:0000256" key="12">
    <source>
        <dbReference type="PROSITE-ProRule" id="PRU00042"/>
    </source>
</evidence>
<dbReference type="AlphaFoldDB" id="A0A8S3Z3N8"/>
<feature type="compositionally biased region" description="Low complexity" evidence="13">
    <location>
        <begin position="18"/>
        <end position="31"/>
    </location>
</feature>
<name>A0A8S3Z3N8_9EUPU</name>
<dbReference type="GO" id="GO:0005634">
    <property type="term" value="C:nucleus"/>
    <property type="evidence" value="ECO:0007669"/>
    <property type="project" value="UniProtKB-SubCell"/>
</dbReference>
<keyword evidence="5 12" id="KW-0863">Zinc-finger</keyword>
<comment type="caution">
    <text evidence="15">The sequence shown here is derived from an EMBL/GenBank/DDBJ whole genome shotgun (WGS) entry which is preliminary data.</text>
</comment>
<dbReference type="EMBL" id="CAJHNH020001702">
    <property type="protein sequence ID" value="CAG5124113.1"/>
    <property type="molecule type" value="Genomic_DNA"/>
</dbReference>